<dbReference type="Gene3D" id="2.160.10.10">
    <property type="entry name" value="Hexapeptide repeat proteins"/>
    <property type="match status" value="1"/>
</dbReference>
<evidence type="ECO:0000313" key="2">
    <source>
        <dbReference type="Proteomes" id="UP000318578"/>
    </source>
</evidence>
<reference evidence="1 2" key="1">
    <citation type="submission" date="2019-07" db="EMBL/GenBank/DDBJ databases">
        <title>New species of Amycolatopsis and Streptomyces.</title>
        <authorList>
            <person name="Duangmal K."/>
            <person name="Teo W.F.A."/>
            <person name="Lipun K."/>
        </authorList>
    </citation>
    <scope>NUCLEOTIDE SEQUENCE [LARGE SCALE GENOMIC DNA]</scope>
    <source>
        <strain evidence="1 2">JCM 30562</strain>
    </source>
</reference>
<dbReference type="InterPro" id="IPR011004">
    <property type="entry name" value="Trimer_LpxA-like_sf"/>
</dbReference>
<dbReference type="RefSeq" id="WP_144637536.1">
    <property type="nucleotide sequence ID" value="NZ_BNAX01000001.1"/>
</dbReference>
<dbReference type="PANTHER" id="PTHR13061:SF29">
    <property type="entry name" value="GAMMA CARBONIC ANHYDRASE-LIKE 1, MITOCHONDRIAL-RELATED"/>
    <property type="match status" value="1"/>
</dbReference>
<gene>
    <name evidence="1" type="ORF">FNH06_11690</name>
</gene>
<dbReference type="EMBL" id="VJZA01000014">
    <property type="protein sequence ID" value="TVT22993.1"/>
    <property type="molecule type" value="Genomic_DNA"/>
</dbReference>
<dbReference type="Proteomes" id="UP000318578">
    <property type="component" value="Unassembled WGS sequence"/>
</dbReference>
<dbReference type="OrthoDB" id="9803036at2"/>
<dbReference type="InterPro" id="IPR001451">
    <property type="entry name" value="Hexapep"/>
</dbReference>
<name>A0A558AFI3_9PSEU</name>
<dbReference type="Pfam" id="PF00132">
    <property type="entry name" value="Hexapep"/>
    <property type="match status" value="1"/>
</dbReference>
<comment type="caution">
    <text evidence="1">The sequence shown here is derived from an EMBL/GenBank/DDBJ whole genome shotgun (WGS) entry which is preliminary data.</text>
</comment>
<protein>
    <submittedName>
        <fullName evidence="1">Gamma carbonic anhydrase family protein</fullName>
    </submittedName>
</protein>
<keyword evidence="2" id="KW-1185">Reference proteome</keyword>
<dbReference type="AlphaFoldDB" id="A0A558AFI3"/>
<evidence type="ECO:0000313" key="1">
    <source>
        <dbReference type="EMBL" id="TVT22993.1"/>
    </source>
</evidence>
<dbReference type="InterPro" id="IPR050484">
    <property type="entry name" value="Transf_Hexapept/Carb_Anhydrase"/>
</dbReference>
<accession>A0A558AFI3</accession>
<organism evidence="1 2">
    <name type="scientific">Amycolatopsis acidiphila</name>
    <dbReference type="NCBI Taxonomy" id="715473"/>
    <lineage>
        <taxon>Bacteria</taxon>
        <taxon>Bacillati</taxon>
        <taxon>Actinomycetota</taxon>
        <taxon>Actinomycetes</taxon>
        <taxon>Pseudonocardiales</taxon>
        <taxon>Pseudonocardiaceae</taxon>
        <taxon>Amycolatopsis</taxon>
    </lineage>
</organism>
<proteinExistence type="predicted"/>
<dbReference type="SUPFAM" id="SSF51161">
    <property type="entry name" value="Trimeric LpxA-like enzymes"/>
    <property type="match status" value="1"/>
</dbReference>
<sequence length="200" mass="21229">MILEHDGLRPRIHPSAYVAPNAVVCGDVTIGEDVRVLFGAVLTAEGGAIEVGARSIVMENALVRGREGNAGTIGRSVLIGPHCHVNGASIEDEVFVATGAAIFPGARIGTGSEVRIHAVVHVNAHLEPGTTVPIGWIAVGNPARLFPPEQHEELWSMQRESDFPGTVFGLAREEATMDRVTARYAEQFGSHRGDRPVDGS</sequence>
<dbReference type="PANTHER" id="PTHR13061">
    <property type="entry name" value="DYNACTIN SUBUNIT P25"/>
    <property type="match status" value="1"/>
</dbReference>